<dbReference type="PANTHER" id="PTHR43884">
    <property type="entry name" value="ACYL-COA DEHYDROGENASE"/>
    <property type="match status" value="1"/>
</dbReference>
<comment type="caution">
    <text evidence="9">The sequence shown here is derived from an EMBL/GenBank/DDBJ whole genome shotgun (WGS) entry which is preliminary data.</text>
</comment>
<organism evidence="9 10">
    <name type="scientific">Streptomyces eurythermus</name>
    <dbReference type="NCBI Taxonomy" id="42237"/>
    <lineage>
        <taxon>Bacteria</taxon>
        <taxon>Bacillati</taxon>
        <taxon>Actinomycetota</taxon>
        <taxon>Actinomycetes</taxon>
        <taxon>Kitasatosporales</taxon>
        <taxon>Streptomycetaceae</taxon>
        <taxon>Streptomyces</taxon>
    </lineage>
</organism>
<dbReference type="EMBL" id="JBICBM010000025">
    <property type="protein sequence ID" value="MFF9887066.1"/>
    <property type="molecule type" value="Genomic_DNA"/>
</dbReference>
<dbReference type="SUPFAM" id="SSF47203">
    <property type="entry name" value="Acyl-CoA dehydrogenase C-terminal domain-like"/>
    <property type="match status" value="1"/>
</dbReference>
<protein>
    <submittedName>
        <fullName evidence="9">Acyl-CoA dehydrogenase family protein</fullName>
        <ecNumber evidence="9">1.-.-.-</ecNumber>
    </submittedName>
</protein>
<comment type="cofactor">
    <cofactor evidence="1">
        <name>FAD</name>
        <dbReference type="ChEBI" id="CHEBI:57692"/>
    </cofactor>
</comment>
<dbReference type="InterPro" id="IPR046373">
    <property type="entry name" value="Acyl-CoA_Oxase/DH_mid-dom_sf"/>
</dbReference>
<dbReference type="InterPro" id="IPR009075">
    <property type="entry name" value="AcylCo_DH/oxidase_C"/>
</dbReference>
<feature type="compositionally biased region" description="Low complexity" evidence="5">
    <location>
        <begin position="456"/>
        <end position="468"/>
    </location>
</feature>
<keyword evidence="10" id="KW-1185">Reference proteome</keyword>
<feature type="region of interest" description="Disordered" evidence="5">
    <location>
        <begin position="1"/>
        <end position="22"/>
    </location>
</feature>
<dbReference type="RefSeq" id="WP_078637637.1">
    <property type="nucleotide sequence ID" value="NZ_JBFACJ010000026.1"/>
</dbReference>
<dbReference type="InterPro" id="IPR036250">
    <property type="entry name" value="AcylCo_DH-like_C"/>
</dbReference>
<dbReference type="InterPro" id="IPR037069">
    <property type="entry name" value="AcylCoA_DH/ox_N_sf"/>
</dbReference>
<feature type="compositionally biased region" description="Low complexity" evidence="5">
    <location>
        <begin position="514"/>
        <end position="527"/>
    </location>
</feature>
<reference evidence="9 10" key="1">
    <citation type="submission" date="2024-10" db="EMBL/GenBank/DDBJ databases">
        <title>The Natural Products Discovery Center: Release of the First 8490 Sequenced Strains for Exploring Actinobacteria Biosynthetic Diversity.</title>
        <authorList>
            <person name="Kalkreuter E."/>
            <person name="Kautsar S.A."/>
            <person name="Yang D."/>
            <person name="Bader C.D."/>
            <person name="Teijaro C.N."/>
            <person name="Fluegel L."/>
            <person name="Davis C.M."/>
            <person name="Simpson J.R."/>
            <person name="Lauterbach L."/>
            <person name="Steele A.D."/>
            <person name="Gui C."/>
            <person name="Meng S."/>
            <person name="Li G."/>
            <person name="Viehrig K."/>
            <person name="Ye F."/>
            <person name="Su P."/>
            <person name="Kiefer A.F."/>
            <person name="Nichols A."/>
            <person name="Cepeda A.J."/>
            <person name="Yan W."/>
            <person name="Fan B."/>
            <person name="Jiang Y."/>
            <person name="Adhikari A."/>
            <person name="Zheng C.-J."/>
            <person name="Schuster L."/>
            <person name="Cowan T.M."/>
            <person name="Smanski M.J."/>
            <person name="Chevrette M.G."/>
            <person name="De Carvalho L.P.S."/>
            <person name="Shen B."/>
        </authorList>
    </citation>
    <scope>NUCLEOTIDE SEQUENCE [LARGE SCALE GENOMIC DNA]</scope>
    <source>
        <strain evidence="9 10">NPDC013366</strain>
    </source>
</reference>
<proteinExistence type="inferred from homology"/>
<evidence type="ECO:0000256" key="2">
    <source>
        <dbReference type="ARBA" id="ARBA00009347"/>
    </source>
</evidence>
<dbReference type="InterPro" id="IPR006091">
    <property type="entry name" value="Acyl-CoA_Oxase/DH_mid-dom"/>
</dbReference>
<feature type="compositionally biased region" description="Basic and acidic residues" evidence="5">
    <location>
        <begin position="747"/>
        <end position="757"/>
    </location>
</feature>
<keyword evidence="9" id="KW-0560">Oxidoreductase</keyword>
<keyword evidence="4" id="KW-0274">FAD</keyword>
<feature type="domain" description="Acyl-CoA oxidase/dehydrogenase middle" evidence="7">
    <location>
        <begin position="158"/>
        <end position="255"/>
    </location>
</feature>
<feature type="region of interest" description="Disordered" evidence="5">
    <location>
        <begin position="514"/>
        <end position="568"/>
    </location>
</feature>
<accession>A0ABW6Z8P9</accession>
<evidence type="ECO:0000259" key="6">
    <source>
        <dbReference type="Pfam" id="PF00441"/>
    </source>
</evidence>
<feature type="domain" description="Acyl-CoA dehydrogenase/oxidase C-terminal" evidence="6">
    <location>
        <begin position="268"/>
        <end position="425"/>
    </location>
</feature>
<keyword evidence="3" id="KW-0285">Flavoprotein</keyword>
<evidence type="ECO:0000313" key="10">
    <source>
        <dbReference type="Proteomes" id="UP001603418"/>
    </source>
</evidence>
<dbReference type="InterPro" id="IPR009100">
    <property type="entry name" value="AcylCoA_DH/oxidase_NM_dom_sf"/>
</dbReference>
<dbReference type="Gene3D" id="1.10.540.10">
    <property type="entry name" value="Acyl-CoA dehydrogenase/oxidase, N-terminal domain"/>
    <property type="match status" value="1"/>
</dbReference>
<sequence length="757" mass="79142">MTAPEMPEQGTPAGAPRPGFATGLFLGRPDTDLLTGPAGGPRRPVPAEERFLARLREFCEKEVDSAAIERADRVPDEVVEGLKDIGALAIRLPRRYGGLGLSTHCYLRALMLTSTTHPALSELLAAHQAIGLIQPLLLFGTDEQRRAFLPRCVREITAFALTEADIGNDPFRMHTTAVYDPASDSYVLDGVKTWTTNGVIADLLVVMAVVPAGERGEGGMTAFVVEADAPGVTVERRNSFLGLRGLENGCVRLHRVTVPAGNRIGAEGEGLAIALAAQDTGRLSLPAVSAAAAKWSLKIARQWSAARVQFGRPIARHDAVAGKVSFIAATAFALEALVEVIARRAAAGDTDTRLDAELAKLFASEQAWVIADELVQLRGGRGYETAESAVARGERGVPVEQLLRDVRVGRIFDGSSEALRAFLAHDLIEAHRAAAGERGTAPGQETARAGKKPGAEEPAGAVEPAATGKAVGAGETTHAGKRAAAGKTTRAVEAAWIEESAWAGEAAEAHKAAAAGKAAPARDTAPAGDTFRTGDTVRTGDTAPAEDTARTGDTAPAGHTARTGDTTAVRQTARAGIPAGPDASAGRHDAVLDGHLEFVARTSRRIAGELSAVAAESGPEGEGLDGRQRFLGRIVDIGAELYAMSASCVHARALGGADGSPAELADAFCRQARLRVAESLARLGENTDAVDRAVTGQVLEGRYTWLEEGVVDVSVDGPWIAEQRPGPATGPGLRRVIRPAGTAKSARPSDETTRRTR</sequence>
<evidence type="ECO:0000313" key="9">
    <source>
        <dbReference type="EMBL" id="MFF9887066.1"/>
    </source>
</evidence>
<gene>
    <name evidence="9" type="ORF">ACF1HC_36620</name>
</gene>
<dbReference type="InterPro" id="IPR013786">
    <property type="entry name" value="AcylCoA_DH/ox_N"/>
</dbReference>
<evidence type="ECO:0000256" key="3">
    <source>
        <dbReference type="ARBA" id="ARBA00022630"/>
    </source>
</evidence>
<dbReference type="Gene3D" id="2.40.110.10">
    <property type="entry name" value="Butyryl-CoA Dehydrogenase, subunit A, domain 2"/>
    <property type="match status" value="1"/>
</dbReference>
<dbReference type="Pfam" id="PF00441">
    <property type="entry name" value="Acyl-CoA_dh_1"/>
    <property type="match status" value="1"/>
</dbReference>
<evidence type="ECO:0000256" key="5">
    <source>
        <dbReference type="SAM" id="MobiDB-lite"/>
    </source>
</evidence>
<dbReference type="Proteomes" id="UP001603418">
    <property type="component" value="Unassembled WGS sequence"/>
</dbReference>
<feature type="region of interest" description="Disordered" evidence="5">
    <location>
        <begin position="721"/>
        <end position="757"/>
    </location>
</feature>
<dbReference type="Pfam" id="PF02770">
    <property type="entry name" value="Acyl-CoA_dh_M"/>
    <property type="match status" value="1"/>
</dbReference>
<feature type="domain" description="Acyl-CoA dehydrogenase/oxidase N-terminal" evidence="8">
    <location>
        <begin position="48"/>
        <end position="154"/>
    </location>
</feature>
<dbReference type="PANTHER" id="PTHR43884:SF9">
    <property type="entry name" value="COMPLEX I ASSEMBLY FACTOR ACAD9, MITOCHONDRIAL"/>
    <property type="match status" value="1"/>
</dbReference>
<evidence type="ECO:0000256" key="4">
    <source>
        <dbReference type="ARBA" id="ARBA00022827"/>
    </source>
</evidence>
<evidence type="ECO:0000259" key="8">
    <source>
        <dbReference type="Pfam" id="PF02771"/>
    </source>
</evidence>
<evidence type="ECO:0000259" key="7">
    <source>
        <dbReference type="Pfam" id="PF02770"/>
    </source>
</evidence>
<comment type="similarity">
    <text evidence="2">Belongs to the acyl-CoA dehydrogenase family.</text>
</comment>
<evidence type="ECO:0000256" key="1">
    <source>
        <dbReference type="ARBA" id="ARBA00001974"/>
    </source>
</evidence>
<dbReference type="SUPFAM" id="SSF56645">
    <property type="entry name" value="Acyl-CoA dehydrogenase NM domain-like"/>
    <property type="match status" value="1"/>
</dbReference>
<dbReference type="GO" id="GO:0016491">
    <property type="term" value="F:oxidoreductase activity"/>
    <property type="evidence" value="ECO:0007669"/>
    <property type="project" value="UniProtKB-KW"/>
</dbReference>
<name>A0ABW6Z8P9_9ACTN</name>
<dbReference type="Pfam" id="PF02771">
    <property type="entry name" value="Acyl-CoA_dh_N"/>
    <property type="match status" value="1"/>
</dbReference>
<dbReference type="Gene3D" id="1.20.140.10">
    <property type="entry name" value="Butyryl-CoA Dehydrogenase, subunit A, domain 3"/>
    <property type="match status" value="2"/>
</dbReference>
<dbReference type="EC" id="1.-.-.-" evidence="9"/>
<feature type="region of interest" description="Disordered" evidence="5">
    <location>
        <begin position="434"/>
        <end position="488"/>
    </location>
</feature>